<keyword evidence="6" id="KW-0963">Cytoplasm</keyword>
<keyword evidence="13" id="KW-0408">Iron</keyword>
<evidence type="ECO:0000313" key="24">
    <source>
        <dbReference type="Ensembl" id="ENSCABP00000027394.1"/>
    </source>
</evidence>
<evidence type="ECO:0000256" key="17">
    <source>
        <dbReference type="ARBA" id="ARBA00045506"/>
    </source>
</evidence>
<reference evidence="24" key="1">
    <citation type="submission" date="2025-08" db="UniProtKB">
        <authorList>
            <consortium name="Ensembl"/>
        </authorList>
    </citation>
    <scope>IDENTIFICATION</scope>
</reference>
<dbReference type="GO" id="GO:0030488">
    <property type="term" value="P:tRNA methylation"/>
    <property type="evidence" value="ECO:0007669"/>
    <property type="project" value="UniProtKB-ARBA"/>
</dbReference>
<feature type="transmembrane region" description="Helical" evidence="22">
    <location>
        <begin position="133"/>
        <end position="154"/>
    </location>
</feature>
<dbReference type="InterPro" id="IPR034256">
    <property type="entry name" value="ALKBH8_RRM"/>
</dbReference>
<evidence type="ECO:0000256" key="21">
    <source>
        <dbReference type="PROSITE-ProRule" id="PRU00176"/>
    </source>
</evidence>
<evidence type="ECO:0000256" key="3">
    <source>
        <dbReference type="ARBA" id="ARBA00004496"/>
    </source>
</evidence>
<keyword evidence="22" id="KW-1133">Transmembrane helix</keyword>
<keyword evidence="12 21" id="KW-0694">RNA-binding</keyword>
<dbReference type="GO" id="GO:0003723">
    <property type="term" value="F:RNA binding"/>
    <property type="evidence" value="ECO:0007669"/>
    <property type="project" value="UniProtKB-UniRule"/>
</dbReference>
<evidence type="ECO:0000256" key="18">
    <source>
        <dbReference type="ARBA" id="ARBA00049786"/>
    </source>
</evidence>
<keyword evidence="10" id="KW-0479">Metal-binding</keyword>
<feature type="domain" description="RRM" evidence="23">
    <location>
        <begin position="43"/>
        <end position="123"/>
    </location>
</feature>
<keyword evidence="25" id="KW-1185">Reference proteome</keyword>
<keyword evidence="22" id="KW-0812">Transmembrane</keyword>
<dbReference type="Gene3D" id="3.30.70.330">
    <property type="match status" value="1"/>
</dbReference>
<dbReference type="InterPro" id="IPR012677">
    <property type="entry name" value="Nucleotide-bd_a/b_plait_sf"/>
</dbReference>
<dbReference type="GO" id="GO:0106335">
    <property type="term" value="F:tRNA (5-carboxymethyluridine(34)-5-O)-methyltransferase activity"/>
    <property type="evidence" value="ECO:0007669"/>
    <property type="project" value="UniProtKB-EC"/>
</dbReference>
<evidence type="ECO:0000256" key="19">
    <source>
        <dbReference type="ARBA" id="ARBA00049802"/>
    </source>
</evidence>
<evidence type="ECO:0000256" key="10">
    <source>
        <dbReference type="ARBA" id="ARBA00022723"/>
    </source>
</evidence>
<dbReference type="GO" id="GO:0016706">
    <property type="term" value="F:2-oxoglutarate-dependent dioxygenase activity"/>
    <property type="evidence" value="ECO:0007669"/>
    <property type="project" value="InterPro"/>
</dbReference>
<comment type="cofactor">
    <cofactor evidence="1">
        <name>Fe(2+)</name>
        <dbReference type="ChEBI" id="CHEBI:29033"/>
    </cofactor>
</comment>
<dbReference type="Pfam" id="PF00076">
    <property type="entry name" value="RRM_1"/>
    <property type="match status" value="1"/>
</dbReference>
<keyword evidence="8" id="KW-0808">Transferase</keyword>
<dbReference type="OMA" id="MEINCQS"/>
<dbReference type="GO" id="GO:0002098">
    <property type="term" value="P:tRNA wobble uridine modification"/>
    <property type="evidence" value="ECO:0007669"/>
    <property type="project" value="UniProtKB-ARBA"/>
</dbReference>
<evidence type="ECO:0000256" key="9">
    <source>
        <dbReference type="ARBA" id="ARBA00022691"/>
    </source>
</evidence>
<organism evidence="24 25">
    <name type="scientific">Chelonoidis abingdonii</name>
    <name type="common">Abingdon island giant tortoise</name>
    <name type="synonym">Testudo abingdonii</name>
    <dbReference type="NCBI Taxonomy" id="106734"/>
    <lineage>
        <taxon>Eukaryota</taxon>
        <taxon>Metazoa</taxon>
        <taxon>Chordata</taxon>
        <taxon>Craniata</taxon>
        <taxon>Vertebrata</taxon>
        <taxon>Euteleostomi</taxon>
        <taxon>Archelosauria</taxon>
        <taxon>Testudinata</taxon>
        <taxon>Testudines</taxon>
        <taxon>Cryptodira</taxon>
        <taxon>Durocryptodira</taxon>
        <taxon>Testudinoidea</taxon>
        <taxon>Testudinidae</taxon>
        <taxon>Chelonoidis</taxon>
    </lineage>
</organism>
<comment type="subcellular location">
    <subcellularLocation>
        <location evidence="3">Cytoplasm</location>
    </subcellularLocation>
    <subcellularLocation>
        <location evidence="2">Nucleus</location>
    </subcellularLocation>
</comment>
<evidence type="ECO:0000256" key="6">
    <source>
        <dbReference type="ARBA" id="ARBA00022490"/>
    </source>
</evidence>
<dbReference type="Ensembl" id="ENSCABT00000029993.1">
    <property type="protein sequence ID" value="ENSCABP00000027394.1"/>
    <property type="gene ID" value="ENSCABG00000020111.1"/>
</dbReference>
<dbReference type="Proteomes" id="UP000694404">
    <property type="component" value="Unplaced"/>
</dbReference>
<keyword evidence="14" id="KW-0539">Nucleus</keyword>
<evidence type="ECO:0000256" key="11">
    <source>
        <dbReference type="ARBA" id="ARBA00022833"/>
    </source>
</evidence>
<dbReference type="Pfam" id="PF09004">
    <property type="entry name" value="ALKBH8_N"/>
    <property type="match status" value="1"/>
</dbReference>
<evidence type="ECO:0000313" key="25">
    <source>
        <dbReference type="Proteomes" id="UP000694404"/>
    </source>
</evidence>
<sequence length="155" mass="17255">MDSTSQNNLKWNKSEKKLLRKQIKARNTLMRHEGIECVSHTTQNLVVANGGLGNGVNRHQLLSLVEECGLVEALLMPPNKPYSVVKYGSTEEAKKAYDTLNGKEITLEDSNQNVTLYVNFVEKGINILLSHKASLFFLCFSVACYSGIVDRILAP</sequence>
<evidence type="ECO:0000256" key="20">
    <source>
        <dbReference type="ARBA" id="ARBA00067723"/>
    </source>
</evidence>
<protein>
    <recommendedName>
        <fullName evidence="20">tRNA (carboxymethyluridine(34)-5-O)-methyltransferase ALKBH8</fullName>
        <ecNumber evidence="5">2.1.1.229</ecNumber>
    </recommendedName>
    <alternativeName>
        <fullName evidence="18">Alkylated DNA repair protein alkB homolog 8</fullName>
    </alternativeName>
    <alternativeName>
        <fullName evidence="19">S-adenosyl-L-methionine-dependent tRNA methyltransferase ALKBH8</fullName>
    </alternativeName>
</protein>
<comment type="function">
    <text evidence="17">Catalyzes the methylation of 5-carboxymethyl uridine to 5-methylcarboxymethyl uridine at the wobble position of the anticodon loop in tRNA via its methyltransferase domain. Catalyzes the last step in the formation of 5-methylcarboxymethyl uridine at the wobble position of the anticodon loop in target tRNA. Has a preference for tRNA(Arg) and tRNA(Glu), and does not bind tRNA(Lys). Binds tRNA and catalyzes the iron and alpha-ketoglutarate dependent hydroxylation of 5-methylcarboxymethyl uridine at the wobble position of the anticodon loop in tRNA via its dioxygenase domain, giving rise to 5-(S)-methoxycarbonylhydroxymethyluridine; has a preference for tRNA(Gly). Required for normal survival after DNA damage. May inhibit apoptosis and promote cell survival and angiogenesis.</text>
</comment>
<keyword evidence="9" id="KW-0949">S-adenosyl-L-methionine</keyword>
<dbReference type="GO" id="GO:0005737">
    <property type="term" value="C:cytoplasm"/>
    <property type="evidence" value="ECO:0007669"/>
    <property type="project" value="UniProtKB-SubCell"/>
</dbReference>
<evidence type="ECO:0000256" key="14">
    <source>
        <dbReference type="ARBA" id="ARBA00023242"/>
    </source>
</evidence>
<dbReference type="GeneTree" id="ENSGT00940000168471"/>
<evidence type="ECO:0000256" key="13">
    <source>
        <dbReference type="ARBA" id="ARBA00023004"/>
    </source>
</evidence>
<evidence type="ECO:0000256" key="22">
    <source>
        <dbReference type="SAM" id="Phobius"/>
    </source>
</evidence>
<evidence type="ECO:0000256" key="12">
    <source>
        <dbReference type="ARBA" id="ARBA00022884"/>
    </source>
</evidence>
<evidence type="ECO:0000256" key="8">
    <source>
        <dbReference type="ARBA" id="ARBA00022679"/>
    </source>
</evidence>
<dbReference type="FunFam" id="3.30.70.330:FF:000313">
    <property type="entry name" value="Alkylated DNA repair protein alkB homolog 8"/>
    <property type="match status" value="1"/>
</dbReference>
<dbReference type="GO" id="GO:0046914">
    <property type="term" value="F:transition metal ion binding"/>
    <property type="evidence" value="ECO:0007669"/>
    <property type="project" value="UniProtKB-ARBA"/>
</dbReference>
<keyword evidence="11" id="KW-0862">Zinc</keyword>
<dbReference type="PROSITE" id="PS50102">
    <property type="entry name" value="RRM"/>
    <property type="match status" value="1"/>
</dbReference>
<accession>A0A8C0QPT4</accession>
<dbReference type="CDD" id="cd12431">
    <property type="entry name" value="RRM_ALKBH8"/>
    <property type="match status" value="1"/>
</dbReference>
<dbReference type="InterPro" id="IPR035979">
    <property type="entry name" value="RBD_domain_sf"/>
</dbReference>
<comment type="catalytic activity">
    <reaction evidence="16">
        <text>5-(carboxymethyl)uridine(34) in tRNA + S-adenosyl-L-methionine = 5-(2-methoxy-2-oxoethyl)uridine(34) in tRNA + S-adenosyl-L-homocysteine</text>
        <dbReference type="Rhea" id="RHEA:43208"/>
        <dbReference type="Rhea" id="RHEA-COMP:10407"/>
        <dbReference type="Rhea" id="RHEA-COMP:10408"/>
        <dbReference type="ChEBI" id="CHEBI:57856"/>
        <dbReference type="ChEBI" id="CHEBI:59789"/>
        <dbReference type="ChEBI" id="CHEBI:74851"/>
        <dbReference type="ChEBI" id="CHEBI:74882"/>
        <dbReference type="EC" id="2.1.1.229"/>
    </reaction>
</comment>
<evidence type="ECO:0000259" key="23">
    <source>
        <dbReference type="PROSITE" id="PS50102"/>
    </source>
</evidence>
<keyword evidence="15" id="KW-0511">Multifunctional enzyme</keyword>
<dbReference type="GO" id="GO:0005634">
    <property type="term" value="C:nucleus"/>
    <property type="evidence" value="ECO:0007669"/>
    <property type="project" value="UniProtKB-SubCell"/>
</dbReference>
<dbReference type="SUPFAM" id="SSF54928">
    <property type="entry name" value="RNA-binding domain, RBD"/>
    <property type="match status" value="1"/>
</dbReference>
<evidence type="ECO:0000256" key="1">
    <source>
        <dbReference type="ARBA" id="ARBA00001954"/>
    </source>
</evidence>
<dbReference type="InterPro" id="IPR000504">
    <property type="entry name" value="RRM_dom"/>
</dbReference>
<evidence type="ECO:0000256" key="2">
    <source>
        <dbReference type="ARBA" id="ARBA00004123"/>
    </source>
</evidence>
<keyword evidence="22" id="KW-0472">Membrane</keyword>
<name>A0A8C0QPT4_CHEAB</name>
<reference evidence="24" key="2">
    <citation type="submission" date="2025-09" db="UniProtKB">
        <authorList>
            <consortium name="Ensembl"/>
        </authorList>
    </citation>
    <scope>IDENTIFICATION</scope>
</reference>
<evidence type="ECO:0000256" key="4">
    <source>
        <dbReference type="ARBA" id="ARBA00007879"/>
    </source>
</evidence>
<evidence type="ECO:0000256" key="16">
    <source>
        <dbReference type="ARBA" id="ARBA00034996"/>
    </source>
</evidence>
<dbReference type="AlphaFoldDB" id="A0A8C0QPT4"/>
<keyword evidence="7" id="KW-0489">Methyltransferase</keyword>
<comment type="similarity">
    <text evidence="4">Belongs to the alkB family.</text>
</comment>
<dbReference type="InterPro" id="IPR015095">
    <property type="entry name" value="AlkB_hom8_N"/>
</dbReference>
<proteinExistence type="inferred from homology"/>
<dbReference type="EC" id="2.1.1.229" evidence="5"/>
<evidence type="ECO:0000256" key="15">
    <source>
        <dbReference type="ARBA" id="ARBA00023268"/>
    </source>
</evidence>
<evidence type="ECO:0000256" key="5">
    <source>
        <dbReference type="ARBA" id="ARBA00012808"/>
    </source>
</evidence>
<evidence type="ECO:0000256" key="7">
    <source>
        <dbReference type="ARBA" id="ARBA00022603"/>
    </source>
</evidence>